<dbReference type="SUPFAM" id="SSF57716">
    <property type="entry name" value="Glucocorticoid receptor-like (DNA-binding domain)"/>
    <property type="match status" value="2"/>
</dbReference>
<dbReference type="Gene3D" id="2.10.110.10">
    <property type="entry name" value="Cysteine Rich Protein"/>
    <property type="match status" value="1"/>
</dbReference>
<evidence type="ECO:0000256" key="8">
    <source>
        <dbReference type="PROSITE-ProRule" id="PRU00125"/>
    </source>
</evidence>
<evidence type="ECO:0000256" key="7">
    <source>
        <dbReference type="ARBA" id="ARBA00072537"/>
    </source>
</evidence>
<comment type="function">
    <text evidence="6">Seems to have a role in zinc absorption and may function as an intracellular zinc transport protein.</text>
</comment>
<dbReference type="CDD" id="cd09401">
    <property type="entry name" value="LIM_TLP_like"/>
    <property type="match status" value="1"/>
</dbReference>
<evidence type="ECO:0000256" key="2">
    <source>
        <dbReference type="ARBA" id="ARBA00022723"/>
    </source>
</evidence>
<name>A0A914ADS0_PATMI</name>
<dbReference type="AlphaFoldDB" id="A0A914ADS0"/>
<dbReference type="PANTHER" id="PTHR46074">
    <property type="entry name" value="CYSTEINE-RICH PROTEIN CRIP FAMILY MEMBER"/>
    <property type="match status" value="1"/>
</dbReference>
<dbReference type="FunFam" id="2.10.110.10:FF:000054">
    <property type="entry name" value="Cysteine-rich protein 1"/>
    <property type="match status" value="1"/>
</dbReference>
<keyword evidence="2 8" id="KW-0479">Metal-binding</keyword>
<proteinExistence type="predicted"/>
<dbReference type="PROSITE" id="PS50023">
    <property type="entry name" value="LIM_DOMAIN_2"/>
    <property type="match status" value="1"/>
</dbReference>
<dbReference type="PANTHER" id="PTHR46074:SF5">
    <property type="entry name" value="LIM DOMAIN-CONTAINING PROTEIN C"/>
    <property type="match status" value="1"/>
</dbReference>
<evidence type="ECO:0000256" key="6">
    <source>
        <dbReference type="ARBA" id="ARBA00055254"/>
    </source>
</evidence>
<evidence type="ECO:0000256" key="1">
    <source>
        <dbReference type="ARBA" id="ARBA00022481"/>
    </source>
</evidence>
<organism evidence="10 11">
    <name type="scientific">Patiria miniata</name>
    <name type="common">Bat star</name>
    <name type="synonym">Asterina miniata</name>
    <dbReference type="NCBI Taxonomy" id="46514"/>
    <lineage>
        <taxon>Eukaryota</taxon>
        <taxon>Metazoa</taxon>
        <taxon>Echinodermata</taxon>
        <taxon>Eleutherozoa</taxon>
        <taxon>Asterozoa</taxon>
        <taxon>Asteroidea</taxon>
        <taxon>Valvatacea</taxon>
        <taxon>Valvatida</taxon>
        <taxon>Asterinidae</taxon>
        <taxon>Patiria</taxon>
    </lineage>
</organism>
<evidence type="ECO:0000259" key="9">
    <source>
        <dbReference type="PROSITE" id="PS50023"/>
    </source>
</evidence>
<evidence type="ECO:0000256" key="3">
    <source>
        <dbReference type="ARBA" id="ARBA00022833"/>
    </source>
</evidence>
<dbReference type="PROSITE" id="PS00478">
    <property type="entry name" value="LIM_DOMAIN_1"/>
    <property type="match status" value="1"/>
</dbReference>
<dbReference type="OMA" id="YCTHCYM"/>
<dbReference type="Proteomes" id="UP000887568">
    <property type="component" value="Unplaced"/>
</dbReference>
<dbReference type="OrthoDB" id="1679758at2759"/>
<accession>A0A914ADS0</accession>
<keyword evidence="3 8" id="KW-0862">Zinc</keyword>
<dbReference type="Pfam" id="PF00412">
    <property type="entry name" value="LIM"/>
    <property type="match status" value="1"/>
</dbReference>
<protein>
    <recommendedName>
        <fullName evidence="7">Cysteine-rich protein 1</fullName>
    </recommendedName>
</protein>
<evidence type="ECO:0000256" key="4">
    <source>
        <dbReference type="ARBA" id="ARBA00022990"/>
    </source>
</evidence>
<dbReference type="InterPro" id="IPR001781">
    <property type="entry name" value="Znf_LIM"/>
</dbReference>
<keyword evidence="11" id="KW-1185">Reference proteome</keyword>
<keyword evidence="1" id="KW-0488">Methylation</keyword>
<feature type="domain" description="LIM zinc-binding" evidence="9">
    <location>
        <begin position="3"/>
        <end position="63"/>
    </location>
</feature>
<dbReference type="EnsemblMetazoa" id="XM_038205566.1">
    <property type="protein sequence ID" value="XP_038061494.1"/>
    <property type="gene ID" value="LOC119732157"/>
</dbReference>
<reference evidence="10" key="1">
    <citation type="submission" date="2022-11" db="UniProtKB">
        <authorList>
            <consortium name="EnsemblMetazoa"/>
        </authorList>
    </citation>
    <scope>IDENTIFICATION</scope>
</reference>
<dbReference type="RefSeq" id="XP_038061494.1">
    <property type="nucleotide sequence ID" value="XM_038205566.1"/>
</dbReference>
<dbReference type="GeneID" id="119732157"/>
<keyword evidence="5 8" id="KW-0440">LIM domain</keyword>
<dbReference type="GO" id="GO:0046872">
    <property type="term" value="F:metal ion binding"/>
    <property type="evidence" value="ECO:0007669"/>
    <property type="project" value="UniProtKB-KW"/>
</dbReference>
<evidence type="ECO:0000256" key="5">
    <source>
        <dbReference type="ARBA" id="ARBA00023038"/>
    </source>
</evidence>
<dbReference type="SMART" id="SM00132">
    <property type="entry name" value="LIM"/>
    <property type="match status" value="1"/>
</dbReference>
<evidence type="ECO:0000313" key="10">
    <source>
        <dbReference type="EnsemblMetazoa" id="XP_038061494.1"/>
    </source>
</evidence>
<sequence>MSNPCAGCNKTVYFAERLVAMNKDWHKVCFKCADCKQTLTPGKQSVHENKPYCKTCYGRNFGPKGYSSGNPSAVNSYVSK</sequence>
<keyword evidence="4" id="KW-0007">Acetylation</keyword>
<evidence type="ECO:0000313" key="11">
    <source>
        <dbReference type="Proteomes" id="UP000887568"/>
    </source>
</evidence>